<dbReference type="InterPro" id="IPR033932">
    <property type="entry name" value="YtcJ-like"/>
</dbReference>
<dbReference type="EC" id="3.5.1.91" evidence="3"/>
<dbReference type="PANTHER" id="PTHR22642">
    <property type="entry name" value="IMIDAZOLONEPROPIONASE"/>
    <property type="match status" value="1"/>
</dbReference>
<dbReference type="OrthoDB" id="9775607at2"/>
<feature type="chain" id="PRO_5022138362" evidence="1">
    <location>
        <begin position="25"/>
        <end position="574"/>
    </location>
</feature>
<keyword evidence="4" id="KW-1185">Reference proteome</keyword>
<keyword evidence="1" id="KW-0732">Signal</keyword>
<reference evidence="3 4" key="1">
    <citation type="submission" date="2019-02" db="EMBL/GenBank/DDBJ databases">
        <title>Deep-cultivation of Planctomycetes and their phenomic and genomic characterization uncovers novel biology.</title>
        <authorList>
            <person name="Wiegand S."/>
            <person name="Jogler M."/>
            <person name="Boedeker C."/>
            <person name="Pinto D."/>
            <person name="Vollmers J."/>
            <person name="Rivas-Marin E."/>
            <person name="Kohn T."/>
            <person name="Peeters S.H."/>
            <person name="Heuer A."/>
            <person name="Rast P."/>
            <person name="Oberbeckmann S."/>
            <person name="Bunk B."/>
            <person name="Jeske O."/>
            <person name="Meyerdierks A."/>
            <person name="Storesund J.E."/>
            <person name="Kallscheuer N."/>
            <person name="Luecker S."/>
            <person name="Lage O.M."/>
            <person name="Pohl T."/>
            <person name="Merkel B.J."/>
            <person name="Hornburger P."/>
            <person name="Mueller R.-W."/>
            <person name="Bruemmer F."/>
            <person name="Labrenz M."/>
            <person name="Spormann A.M."/>
            <person name="Op den Camp H."/>
            <person name="Overmann J."/>
            <person name="Amann R."/>
            <person name="Jetten M.S.M."/>
            <person name="Mascher T."/>
            <person name="Medema M.H."/>
            <person name="Devos D.P."/>
            <person name="Kaster A.-K."/>
            <person name="Ovreas L."/>
            <person name="Rohde M."/>
            <person name="Galperin M.Y."/>
            <person name="Jogler C."/>
        </authorList>
    </citation>
    <scope>NUCLEOTIDE SEQUENCE [LARGE SCALE GENOMIC DNA]</scope>
    <source>
        <strain evidence="3 4">Poly30</strain>
    </source>
</reference>
<dbReference type="CDD" id="cd01300">
    <property type="entry name" value="YtcJ_like"/>
    <property type="match status" value="1"/>
</dbReference>
<evidence type="ECO:0000313" key="3">
    <source>
        <dbReference type="EMBL" id="QDV07448.1"/>
    </source>
</evidence>
<dbReference type="InterPro" id="IPR011059">
    <property type="entry name" value="Metal-dep_hydrolase_composite"/>
</dbReference>
<proteinExistence type="predicted"/>
<dbReference type="InterPro" id="IPR032466">
    <property type="entry name" value="Metal_Hydrolase"/>
</dbReference>
<feature type="domain" description="Amidohydrolase 3" evidence="2">
    <location>
        <begin position="101"/>
        <end position="571"/>
    </location>
</feature>
<dbReference type="Gene3D" id="3.20.20.140">
    <property type="entry name" value="Metal-dependent hydrolases"/>
    <property type="match status" value="1"/>
</dbReference>
<dbReference type="PANTHER" id="PTHR22642:SF20">
    <property type="entry name" value="AMIDOHYDROLASE 3 DOMAIN-CONTAINING PROTEIN"/>
    <property type="match status" value="1"/>
</dbReference>
<sequence precursor="true">MGTFRAGSTLLLLLSALLAGGAQGGRPASPADDEKVIDGGLRLFYGGTFYTGGRQEEGGPDPLELSDRSVEALLVRDGRILALGGFAELNESDDARGAERIDMGGAHCYPGFQDSHGYLEDHGASLENVDLLGAASFAEAVERVRQFAGSLPEGEWVLGRGWDQTLWEGSDYPTHEALSRAVPTHPVFVLRIDGQVGLANERAMVAAGIEDEERRVSGIFAGAALAEIERVIPAPTPSVRARRILRAQDDLLRFGVTAVHDMSIDRGAVEVLSELRDAGKLKLRVVGYLSSLKLAESLGAERIRALADRHDVFSIVGVTYALDGGFGSRGAALLQPYADAPDESGQLAWSTQDLSTSVEATARLGLQPTVRATGDRGVRAALEGFHQAAQRYDGFRVYSPRIEHLQLVAEQDLRRLGDLGVVASIQPAHLLADLAWIQARLGEQRAQSAYAWRTLQSRATQLIAFGSAFPTSSPDPRLGLYAAIARQTAEGKPENGFFASERLSASAAVAAYTEGAAAAALQDDRRGRLALGYAADFTAFDIDIGRLAPATADQILRANVIATVINGQVAYRRP</sequence>
<dbReference type="EMBL" id="CP036434">
    <property type="protein sequence ID" value="QDV07448.1"/>
    <property type="molecule type" value="Genomic_DNA"/>
</dbReference>
<organism evidence="3 4">
    <name type="scientific">Saltatorellus ferox</name>
    <dbReference type="NCBI Taxonomy" id="2528018"/>
    <lineage>
        <taxon>Bacteria</taxon>
        <taxon>Pseudomonadati</taxon>
        <taxon>Planctomycetota</taxon>
        <taxon>Planctomycetia</taxon>
        <taxon>Planctomycetia incertae sedis</taxon>
        <taxon>Saltatorellus</taxon>
    </lineage>
</organism>
<dbReference type="Gene3D" id="3.10.310.70">
    <property type="match status" value="1"/>
</dbReference>
<keyword evidence="3" id="KW-0378">Hydrolase</keyword>
<dbReference type="RefSeq" id="WP_145198481.1">
    <property type="nucleotide sequence ID" value="NZ_CP036434.1"/>
</dbReference>
<accession>A0A518ETP1</accession>
<name>A0A518ETP1_9BACT</name>
<protein>
    <submittedName>
        <fullName evidence="3">N-substituted formamide deformylase</fullName>
        <ecNumber evidence="3">3.5.1.91</ecNumber>
    </submittedName>
</protein>
<dbReference type="Gene3D" id="2.30.40.10">
    <property type="entry name" value="Urease, subunit C, domain 1"/>
    <property type="match status" value="1"/>
</dbReference>
<dbReference type="InterPro" id="IPR013108">
    <property type="entry name" value="Amidohydro_3"/>
</dbReference>
<dbReference type="AlphaFoldDB" id="A0A518ETP1"/>
<gene>
    <name evidence="3" type="primary">nfdA_2</name>
    <name evidence="3" type="ORF">Poly30_29730</name>
</gene>
<evidence type="ECO:0000313" key="4">
    <source>
        <dbReference type="Proteomes" id="UP000320390"/>
    </source>
</evidence>
<dbReference type="SUPFAM" id="SSF51556">
    <property type="entry name" value="Metallo-dependent hydrolases"/>
    <property type="match status" value="1"/>
</dbReference>
<evidence type="ECO:0000259" key="2">
    <source>
        <dbReference type="Pfam" id="PF07969"/>
    </source>
</evidence>
<dbReference type="SUPFAM" id="SSF51338">
    <property type="entry name" value="Composite domain of metallo-dependent hydrolases"/>
    <property type="match status" value="1"/>
</dbReference>
<dbReference type="GO" id="GO:0016810">
    <property type="term" value="F:hydrolase activity, acting on carbon-nitrogen (but not peptide) bonds"/>
    <property type="evidence" value="ECO:0007669"/>
    <property type="project" value="InterPro"/>
</dbReference>
<feature type="signal peptide" evidence="1">
    <location>
        <begin position="1"/>
        <end position="24"/>
    </location>
</feature>
<dbReference type="Proteomes" id="UP000320390">
    <property type="component" value="Chromosome"/>
</dbReference>
<evidence type="ECO:0000256" key="1">
    <source>
        <dbReference type="SAM" id="SignalP"/>
    </source>
</evidence>
<dbReference type="Pfam" id="PF07969">
    <property type="entry name" value="Amidohydro_3"/>
    <property type="match status" value="1"/>
</dbReference>